<protein>
    <recommendedName>
        <fullName evidence="4">Cell envelope-related transcriptional attenuator domain-containing protein</fullName>
    </recommendedName>
</protein>
<feature type="domain" description="Cell envelope-related transcriptional attenuator" evidence="4">
    <location>
        <begin position="116"/>
        <end position="268"/>
    </location>
</feature>
<feature type="region of interest" description="Disordered" evidence="2">
    <location>
        <begin position="348"/>
        <end position="398"/>
    </location>
</feature>
<proteinExistence type="inferred from homology"/>
<keyword evidence="3" id="KW-0812">Transmembrane</keyword>
<keyword evidence="3" id="KW-1133">Transmembrane helix</keyword>
<feature type="compositionally biased region" description="Low complexity" evidence="2">
    <location>
        <begin position="9"/>
        <end position="22"/>
    </location>
</feature>
<gene>
    <name evidence="5" type="ORF">B5G02_08340</name>
</gene>
<evidence type="ECO:0000313" key="6">
    <source>
        <dbReference type="Proteomes" id="UP000195781"/>
    </source>
</evidence>
<feature type="compositionally biased region" description="Polar residues" evidence="2">
    <location>
        <begin position="364"/>
        <end position="382"/>
    </location>
</feature>
<name>A0A1Y3XTS9_9ACTN</name>
<organism evidence="5 6">
    <name type="scientific">[Collinsella] massiliensis</name>
    <dbReference type="NCBI Taxonomy" id="1232426"/>
    <lineage>
        <taxon>Bacteria</taxon>
        <taxon>Bacillati</taxon>
        <taxon>Actinomycetota</taxon>
        <taxon>Coriobacteriia</taxon>
        <taxon>Coriobacteriales</taxon>
        <taxon>Coriobacteriaceae</taxon>
        <taxon>Enorma</taxon>
    </lineage>
</organism>
<feature type="compositionally biased region" description="Acidic residues" evidence="2">
    <location>
        <begin position="388"/>
        <end position="398"/>
    </location>
</feature>
<keyword evidence="3" id="KW-0472">Membrane</keyword>
<dbReference type="InterPro" id="IPR004474">
    <property type="entry name" value="LytR_CpsA_psr"/>
</dbReference>
<comment type="similarity">
    <text evidence="1">Belongs to the LytR/CpsA/Psr (LCP) family.</text>
</comment>
<dbReference type="PANTHER" id="PTHR33392:SF6">
    <property type="entry name" value="POLYISOPRENYL-TEICHOIC ACID--PEPTIDOGLYCAN TEICHOIC ACID TRANSFERASE TAGU"/>
    <property type="match status" value="1"/>
</dbReference>
<dbReference type="RefSeq" id="WP_094335889.1">
    <property type="nucleotide sequence ID" value="NZ_NFIE01000020.1"/>
</dbReference>
<dbReference type="Gene3D" id="3.40.630.190">
    <property type="entry name" value="LCP protein"/>
    <property type="match status" value="1"/>
</dbReference>
<dbReference type="Pfam" id="PF03816">
    <property type="entry name" value="LytR_cpsA_psr"/>
    <property type="match status" value="1"/>
</dbReference>
<reference evidence="6" key="1">
    <citation type="submission" date="2017-04" db="EMBL/GenBank/DDBJ databases">
        <title>Function of individual gut microbiota members based on whole genome sequencing of pure cultures obtained from chicken caecum.</title>
        <authorList>
            <person name="Medvecky M."/>
            <person name="Cejkova D."/>
            <person name="Polansky O."/>
            <person name="Karasova D."/>
            <person name="Kubasova T."/>
            <person name="Cizek A."/>
            <person name="Rychlik I."/>
        </authorList>
    </citation>
    <scope>NUCLEOTIDE SEQUENCE [LARGE SCALE GENOMIC DNA]</scope>
    <source>
        <strain evidence="6">An5</strain>
    </source>
</reference>
<dbReference type="OrthoDB" id="9782542at2"/>
<feature type="transmembrane region" description="Helical" evidence="3">
    <location>
        <begin position="44"/>
        <end position="68"/>
    </location>
</feature>
<dbReference type="EMBL" id="NFIE01000020">
    <property type="protein sequence ID" value="OUN86549.1"/>
    <property type="molecule type" value="Genomic_DNA"/>
</dbReference>
<evidence type="ECO:0000256" key="3">
    <source>
        <dbReference type="SAM" id="Phobius"/>
    </source>
</evidence>
<dbReference type="Proteomes" id="UP000195781">
    <property type="component" value="Unassembled WGS sequence"/>
</dbReference>
<keyword evidence="6" id="KW-1185">Reference proteome</keyword>
<dbReference type="PANTHER" id="PTHR33392">
    <property type="entry name" value="POLYISOPRENYL-TEICHOIC ACID--PEPTIDOGLYCAN TEICHOIC ACID TRANSFERASE TAGU"/>
    <property type="match status" value="1"/>
</dbReference>
<evidence type="ECO:0000256" key="2">
    <source>
        <dbReference type="SAM" id="MobiDB-lite"/>
    </source>
</evidence>
<feature type="region of interest" description="Disordered" evidence="2">
    <location>
        <begin position="1"/>
        <end position="35"/>
    </location>
</feature>
<evidence type="ECO:0000313" key="5">
    <source>
        <dbReference type="EMBL" id="OUN86549.1"/>
    </source>
</evidence>
<comment type="caution">
    <text evidence="5">The sequence shown here is derived from an EMBL/GenBank/DDBJ whole genome shotgun (WGS) entry which is preliminary data.</text>
</comment>
<evidence type="ECO:0000256" key="1">
    <source>
        <dbReference type="ARBA" id="ARBA00006068"/>
    </source>
</evidence>
<sequence length="398" mass="43550">MGIRHKRAVQQSRQTSSATASRIYSRKNVSRYSERARKRRRGKIIRRSIVCTLLIMLITAGSAVALWFNSIVARLNDAGIITDELRAVLVDSDVAREPFYMLLLGTDGRPGEDTYRTDSIILARIDATTQQVTLISIPRDTKVEYKGSTMKINAVFTYGQMDDGNGAEEMVEAVNELCGVQISEYAEINFSGMETLIDAVGGIDLYIPEGDAVEGDEHLSVDVPSGQQHLDGEHALAFARSRYLYADGDYTRMRHQRMVLGALADKILNSLDVSTIPAILDSLADMVHTSLSVNDIIALVNAMRGMDTDSMYSANIPSWAGDDTYIDGQSYVFVYEDALREMMERVDAGEDPQGPQTMGEGGDSSATIGDLSENSSSDWSNGTATTSDDAEAESTESE</sequence>
<accession>A0A1Y3XTS9</accession>
<dbReference type="NCBIfam" id="TIGR00350">
    <property type="entry name" value="lytR_cpsA_psr"/>
    <property type="match status" value="1"/>
</dbReference>
<evidence type="ECO:0000259" key="4">
    <source>
        <dbReference type="Pfam" id="PF03816"/>
    </source>
</evidence>
<dbReference type="AlphaFoldDB" id="A0A1Y3XTS9"/>
<dbReference type="InterPro" id="IPR050922">
    <property type="entry name" value="LytR/CpsA/Psr_CW_biosynth"/>
</dbReference>